<sequence>MGQIRVDNETPVRGFSDPRATLLNTGPGLWLGGSPSLPPGLPAAYYQGFHGCVRSATADRASLDLSSATRPHRRQHHPHHAAPTPVPGSGGSVLEFCHHSTELS</sequence>
<dbReference type="Proteomes" id="UP000504606">
    <property type="component" value="Unplaced"/>
</dbReference>
<name>A0A9C6WXA6_FRAOC</name>
<dbReference type="CDD" id="cd00110">
    <property type="entry name" value="LamG"/>
    <property type="match status" value="1"/>
</dbReference>
<dbReference type="InterPro" id="IPR013320">
    <property type="entry name" value="ConA-like_dom_sf"/>
</dbReference>
<dbReference type="RefSeq" id="XP_052119748.1">
    <property type="nucleotide sequence ID" value="XM_052263788.1"/>
</dbReference>
<feature type="compositionally biased region" description="Basic residues" evidence="2">
    <location>
        <begin position="70"/>
        <end position="80"/>
    </location>
</feature>
<organism evidence="4 5">
    <name type="scientific">Frankliniella occidentalis</name>
    <name type="common">Western flower thrips</name>
    <name type="synonym">Euthrips occidentalis</name>
    <dbReference type="NCBI Taxonomy" id="133901"/>
    <lineage>
        <taxon>Eukaryota</taxon>
        <taxon>Metazoa</taxon>
        <taxon>Ecdysozoa</taxon>
        <taxon>Arthropoda</taxon>
        <taxon>Hexapoda</taxon>
        <taxon>Insecta</taxon>
        <taxon>Pterygota</taxon>
        <taxon>Neoptera</taxon>
        <taxon>Paraneoptera</taxon>
        <taxon>Thysanoptera</taxon>
        <taxon>Terebrantia</taxon>
        <taxon>Thripoidea</taxon>
        <taxon>Thripidae</taxon>
        <taxon>Frankliniella</taxon>
    </lineage>
</organism>
<evidence type="ECO:0000313" key="4">
    <source>
        <dbReference type="Proteomes" id="UP000504606"/>
    </source>
</evidence>
<dbReference type="InterPro" id="IPR001791">
    <property type="entry name" value="Laminin_G"/>
</dbReference>
<keyword evidence="4" id="KW-1185">Reference proteome</keyword>
<dbReference type="AlphaFoldDB" id="A0A9C6WXA6"/>
<feature type="region of interest" description="Disordered" evidence="2">
    <location>
        <begin position="65"/>
        <end position="104"/>
    </location>
</feature>
<dbReference type="KEGG" id="foc:127748814"/>
<dbReference type="GeneID" id="127748814"/>
<evidence type="ECO:0000256" key="1">
    <source>
        <dbReference type="PROSITE-ProRule" id="PRU00122"/>
    </source>
</evidence>
<reference evidence="5" key="1">
    <citation type="submission" date="2025-08" db="UniProtKB">
        <authorList>
            <consortium name="RefSeq"/>
        </authorList>
    </citation>
    <scope>IDENTIFICATION</scope>
    <source>
        <tissue evidence="5">Whole organism</tissue>
    </source>
</reference>
<accession>A0A9C6WXA6</accession>
<proteinExistence type="predicted"/>
<evidence type="ECO:0000256" key="2">
    <source>
        <dbReference type="SAM" id="MobiDB-lite"/>
    </source>
</evidence>
<dbReference type="SUPFAM" id="SSF49899">
    <property type="entry name" value="Concanavalin A-like lectins/glucanases"/>
    <property type="match status" value="1"/>
</dbReference>
<evidence type="ECO:0000259" key="3">
    <source>
        <dbReference type="PROSITE" id="PS50025"/>
    </source>
</evidence>
<feature type="domain" description="Laminin G" evidence="3">
    <location>
        <begin position="1"/>
        <end position="97"/>
    </location>
</feature>
<dbReference type="Pfam" id="PF00054">
    <property type="entry name" value="Laminin_G_1"/>
    <property type="match status" value="1"/>
</dbReference>
<protein>
    <submittedName>
        <fullName evidence="5">Agrin-like</fullName>
    </submittedName>
</protein>
<evidence type="ECO:0000313" key="5">
    <source>
        <dbReference type="RefSeq" id="XP_052119748.1"/>
    </source>
</evidence>
<gene>
    <name evidence="5" type="primary">LOC127748814</name>
</gene>
<dbReference type="PROSITE" id="PS50025">
    <property type="entry name" value="LAM_G_DOMAIN"/>
    <property type="match status" value="1"/>
</dbReference>
<dbReference type="Gene3D" id="2.60.120.200">
    <property type="match status" value="1"/>
</dbReference>
<comment type="caution">
    <text evidence="1">Lacks conserved residue(s) required for the propagation of feature annotation.</text>
</comment>